<dbReference type="Proteomes" id="UP000002899">
    <property type="component" value="Chromosome IV"/>
</dbReference>
<comment type="similarity">
    <text evidence="3">Belongs to the THOC3 family.</text>
</comment>
<dbReference type="OrthoDB" id="340259at2759"/>
<dbReference type="InterPro" id="IPR040132">
    <property type="entry name" value="Tex1/THOC3"/>
</dbReference>
<dbReference type="SMART" id="SM00320">
    <property type="entry name" value="WD40"/>
    <property type="match status" value="3"/>
</dbReference>
<keyword evidence="1 4" id="KW-0853">WD repeat</keyword>
<dbReference type="InterPro" id="IPR001680">
    <property type="entry name" value="WD40_rpt"/>
</dbReference>
<keyword evidence="6" id="KW-1185">Reference proteome</keyword>
<dbReference type="AlphaFoldDB" id="A0A1N6LXM1"/>
<dbReference type="Pfam" id="PF00400">
    <property type="entry name" value="WD40"/>
    <property type="match status" value="1"/>
</dbReference>
<organism evidence="5 6">
    <name type="scientific">Babesia microti (strain RI)</name>
    <dbReference type="NCBI Taxonomy" id="1133968"/>
    <lineage>
        <taxon>Eukaryota</taxon>
        <taxon>Sar</taxon>
        <taxon>Alveolata</taxon>
        <taxon>Apicomplexa</taxon>
        <taxon>Aconoidasida</taxon>
        <taxon>Piroplasmida</taxon>
        <taxon>Babesiidae</taxon>
        <taxon>Babesia</taxon>
    </lineage>
</organism>
<dbReference type="Gene3D" id="2.130.10.10">
    <property type="entry name" value="YVTN repeat-like/Quinoprotein amine dehydrogenase"/>
    <property type="match status" value="2"/>
</dbReference>
<name>A0A1N6LXM1_BABMR</name>
<accession>A0A1N6LXM1</accession>
<sequence>MQPVKPATTTLGMDMNVSQLIGPREAWVRACTKSYFEARSKSGNYKNLIRVIHPHPDSIRIQSKVRDLAVNHNGTKLYVVTREMVTVLSITNNNQYNPSNINYANDNVALITKCTIPIKASKILVHPEDPDVFILLCQDNNSDAPLIRAYESKVNTRVLAEWNVKDADTWYTGAWSPNNNFLIFIDRQNRLYMMNLSYHIENSPLPVYVKSLNSEVYGITFSRKGDCIFLYGSEGYIECFPSYSSKCTSQILPKHLLLEPLTITRAHSHIVTCCATNKSNNLIATGGSDHTIHIFEINYTATNTISGDLVCIGTFPELEGQISNMSFSRCGLLLAWGTKDSTQFDDSDERDDETANDFTLTIAGVNPCQIYYKHPTSSPVTHCVFLPNSYTVIFALDYDYMKKGLPKGPKCPIGLLHLE</sequence>
<dbReference type="PROSITE" id="PS50082">
    <property type="entry name" value="WD_REPEATS_2"/>
    <property type="match status" value="1"/>
</dbReference>
<evidence type="ECO:0000313" key="5">
    <source>
        <dbReference type="EMBL" id="SIO73626.1"/>
    </source>
</evidence>
<evidence type="ECO:0000256" key="1">
    <source>
        <dbReference type="ARBA" id="ARBA00022574"/>
    </source>
</evidence>
<proteinExistence type="inferred from homology"/>
<dbReference type="PANTHER" id="PTHR22839:SF0">
    <property type="entry name" value="THO COMPLEX SUBUNIT 3"/>
    <property type="match status" value="1"/>
</dbReference>
<dbReference type="EMBL" id="LN871599">
    <property type="protein sequence ID" value="SIO73626.1"/>
    <property type="molecule type" value="Genomic_DNA"/>
</dbReference>
<keyword evidence="2" id="KW-0677">Repeat</keyword>
<dbReference type="VEuPathDB" id="PiroplasmaDB:BmR1_04g06130"/>
<dbReference type="SUPFAM" id="SSF50978">
    <property type="entry name" value="WD40 repeat-like"/>
    <property type="match status" value="1"/>
</dbReference>
<gene>
    <name evidence="5" type="ORF">BmR1_04g06130</name>
</gene>
<evidence type="ECO:0000256" key="4">
    <source>
        <dbReference type="PROSITE-ProRule" id="PRU00221"/>
    </source>
</evidence>
<feature type="repeat" description="WD" evidence="4">
    <location>
        <begin position="264"/>
        <end position="298"/>
    </location>
</feature>
<protein>
    <submittedName>
        <fullName evidence="5">Uncharacterized protein</fullName>
    </submittedName>
</protein>
<evidence type="ECO:0000256" key="3">
    <source>
        <dbReference type="ARBA" id="ARBA00046343"/>
    </source>
</evidence>
<dbReference type="GeneID" id="24425871"/>
<reference evidence="5 6" key="1">
    <citation type="journal article" date="2012" name="Nucleic Acids Res.">
        <title>Sequencing of the smallest Apicomplexan genome from the human pathogen Babesia microti.</title>
        <authorList>
            <person name="Cornillot E."/>
            <person name="Hadj-Kaddour K."/>
            <person name="Dassouli A."/>
            <person name="Noel B."/>
            <person name="Ranwez V."/>
            <person name="Vacherie B."/>
            <person name="Augagneur Y."/>
            <person name="Bres V."/>
            <person name="Duclos A."/>
            <person name="Randazzo S."/>
            <person name="Carcy B."/>
            <person name="Debierre-Grockiego F."/>
            <person name="Delbecq S."/>
            <person name="Moubri-Menage K."/>
            <person name="Shams-Eldin H."/>
            <person name="Usmani-Brown S."/>
            <person name="Bringaud F."/>
            <person name="Wincker P."/>
            <person name="Vivares C.P."/>
            <person name="Schwarz R.T."/>
            <person name="Schetters T.P."/>
            <person name="Krause P.J."/>
            <person name="Gorenflot A."/>
            <person name="Berry V."/>
            <person name="Barbe V."/>
            <person name="Ben Mamoun C."/>
        </authorList>
    </citation>
    <scope>NUCLEOTIDE SEQUENCE [LARGE SCALE GENOMIC DNA]</scope>
    <source>
        <strain evidence="5 6">RI</strain>
    </source>
</reference>
<evidence type="ECO:0000256" key="2">
    <source>
        <dbReference type="ARBA" id="ARBA00022737"/>
    </source>
</evidence>
<dbReference type="InterPro" id="IPR015943">
    <property type="entry name" value="WD40/YVTN_repeat-like_dom_sf"/>
</dbReference>
<reference evidence="5 6" key="2">
    <citation type="journal article" date="2013" name="PLoS ONE">
        <title>Whole genome mapping and re-organization of the nuclear and mitochondrial genomes of Babesia microti isolates.</title>
        <authorList>
            <person name="Cornillot E."/>
            <person name="Dassouli A."/>
            <person name="Garg A."/>
            <person name="Pachikara N."/>
            <person name="Randazzo S."/>
            <person name="Depoix D."/>
            <person name="Carcy B."/>
            <person name="Delbecq S."/>
            <person name="Frutos R."/>
            <person name="Silva J.C."/>
            <person name="Sutton R."/>
            <person name="Krause P.J."/>
            <person name="Mamoun C.B."/>
        </authorList>
    </citation>
    <scope>NUCLEOTIDE SEQUENCE [LARGE SCALE GENOMIC DNA]</scope>
    <source>
        <strain evidence="5 6">RI</strain>
    </source>
</reference>
<dbReference type="RefSeq" id="XP_012649832.2">
    <property type="nucleotide sequence ID" value="XM_012794378.2"/>
</dbReference>
<dbReference type="InterPro" id="IPR036322">
    <property type="entry name" value="WD40_repeat_dom_sf"/>
</dbReference>
<dbReference type="PANTHER" id="PTHR22839">
    <property type="entry name" value="THO COMPLEX SUBUNIT 3 THO3"/>
    <property type="match status" value="1"/>
</dbReference>
<dbReference type="KEGG" id="bmic:BmR1_04g06130"/>
<evidence type="ECO:0000313" key="6">
    <source>
        <dbReference type="Proteomes" id="UP000002899"/>
    </source>
</evidence>
<dbReference type="GO" id="GO:0000445">
    <property type="term" value="C:THO complex part of transcription export complex"/>
    <property type="evidence" value="ECO:0007669"/>
    <property type="project" value="TreeGrafter"/>
</dbReference>
<dbReference type="GO" id="GO:0006406">
    <property type="term" value="P:mRNA export from nucleus"/>
    <property type="evidence" value="ECO:0007669"/>
    <property type="project" value="InterPro"/>
</dbReference>
<reference evidence="5 6" key="3">
    <citation type="journal article" date="2016" name="Sci. Rep.">
        <title>Genome-wide diversity and gene expression profiling of Babesia microti isolates identify polymorphic genes that mediate host-pathogen interactions.</title>
        <authorList>
            <person name="Silva J.C."/>
            <person name="Cornillot E."/>
            <person name="McCracken C."/>
            <person name="Usmani-Brown S."/>
            <person name="Dwivedi A."/>
            <person name="Ifeonu O.O."/>
            <person name="Crabtree J."/>
            <person name="Gotia H.T."/>
            <person name="Virji A.Z."/>
            <person name="Reynes C."/>
            <person name="Colinge J."/>
            <person name="Kumar V."/>
            <person name="Lawres L."/>
            <person name="Pazzi J.E."/>
            <person name="Pablo J.V."/>
            <person name="Hung C."/>
            <person name="Brancato J."/>
            <person name="Kumari P."/>
            <person name="Orvis J."/>
            <person name="Tretina K."/>
            <person name="Chibucos M."/>
            <person name="Ott S."/>
            <person name="Sadzewicz L."/>
            <person name="Sengamalay N."/>
            <person name="Shetty A.C."/>
            <person name="Su Q."/>
            <person name="Tallon L."/>
            <person name="Fraser C.M."/>
            <person name="Frutos R."/>
            <person name="Molina D.M."/>
            <person name="Krause P.J."/>
            <person name="Ben Mamoun C."/>
        </authorList>
    </citation>
    <scope>NUCLEOTIDE SEQUENCE [LARGE SCALE GENOMIC DNA]</scope>
    <source>
        <strain evidence="5 6">RI</strain>
    </source>
</reference>